<gene>
    <name evidence="4" type="primary">menC</name>
    <name evidence="6" type="ORF">BM477_05815</name>
</gene>
<evidence type="ECO:0000256" key="4">
    <source>
        <dbReference type="HAMAP-Rule" id="MF_00470"/>
    </source>
</evidence>
<dbReference type="InterPro" id="IPR036849">
    <property type="entry name" value="Enolase-like_C_sf"/>
</dbReference>
<dbReference type="NCBIfam" id="NF002782">
    <property type="entry name" value="PRK02901.1"/>
    <property type="match status" value="1"/>
</dbReference>
<comment type="caution">
    <text evidence="6">The sequence shown here is derived from an EMBL/GenBank/DDBJ whole genome shotgun (WGS) entry which is preliminary data.</text>
</comment>
<feature type="binding site" evidence="4">
    <location>
        <position position="203"/>
    </location>
    <ligand>
        <name>Mg(2+)</name>
        <dbReference type="ChEBI" id="CHEBI:18420"/>
    </ligand>
</feature>
<evidence type="ECO:0000256" key="2">
    <source>
        <dbReference type="ARBA" id="ARBA00022842"/>
    </source>
</evidence>
<dbReference type="InterPro" id="IPR013342">
    <property type="entry name" value="Mandelate_racemase_C"/>
</dbReference>
<comment type="similarity">
    <text evidence="4">Belongs to the mandelate racemase/muconate lactonizing enzyme family. MenC type 1 subfamily.</text>
</comment>
<dbReference type="InterPro" id="IPR029065">
    <property type="entry name" value="Enolase_C-like"/>
</dbReference>
<comment type="catalytic activity">
    <reaction evidence="4">
        <text>(1R,6R)-6-hydroxy-2-succinyl-cyclohexa-2,4-diene-1-carboxylate = 2-succinylbenzoate + H2O</text>
        <dbReference type="Rhea" id="RHEA:10196"/>
        <dbReference type="ChEBI" id="CHEBI:15377"/>
        <dbReference type="ChEBI" id="CHEBI:18325"/>
        <dbReference type="ChEBI" id="CHEBI:58689"/>
        <dbReference type="EC" id="4.2.1.113"/>
    </reaction>
</comment>
<dbReference type="UniPathway" id="UPA00079"/>
<keyword evidence="7" id="KW-1185">Reference proteome</keyword>
<evidence type="ECO:0000256" key="1">
    <source>
        <dbReference type="ARBA" id="ARBA00022723"/>
    </source>
</evidence>
<sequence>MSGKLIMREFTAAQIPTVLQEAGIDRVVAWSTPMRMRFRRITEREGLLLHGRAGWGEVSPFWDYGPKESATWLRAGIELATATLPAPLRTEIPVNVTVPVCAPQVAYERVKNSGCHTAKVKVADPNSGLAADCARLEAVRDALGPGGKIRVDANQAWDEDAAVSAIAQLDAVAGGLEYVEQPCETVEELAAVRRRVQVPIAADESVRRASDPLRVARAEAADVMIVKMQPLGGVRAAAQICEQLGLPAVVSSALDSGVGIWGGAALAATLPDLPYACGLATGDLLAGNPAMKVTHRPGFVSLERPGLDEATLLDSQGNGNAEVSGQLLSRWEERLRLMTQQMG</sequence>
<feature type="domain" description="Mandelate racemase/muconate lactonizing enzyme C-terminal" evidence="5">
    <location>
        <begin position="103"/>
        <end position="199"/>
    </location>
</feature>
<dbReference type="UniPathway" id="UPA01057">
    <property type="reaction ID" value="UER00165"/>
</dbReference>
<dbReference type="SUPFAM" id="SSF51604">
    <property type="entry name" value="Enolase C-terminal domain-like"/>
    <property type="match status" value="1"/>
</dbReference>
<keyword evidence="2 4" id="KW-0460">Magnesium</keyword>
<dbReference type="RefSeq" id="WP_075361740.1">
    <property type="nucleotide sequence ID" value="NZ_MPDM01000005.1"/>
</dbReference>
<dbReference type="GO" id="GO:0043748">
    <property type="term" value="F:O-succinylbenzoate synthase activity"/>
    <property type="evidence" value="ECO:0007669"/>
    <property type="project" value="UniProtKB-EC"/>
</dbReference>
<dbReference type="SFLD" id="SFLDG00180">
    <property type="entry name" value="muconate_cycloisomerase"/>
    <property type="match status" value="1"/>
</dbReference>
<dbReference type="SFLD" id="SFLDF00009">
    <property type="entry name" value="o-succinylbenzoate_synthase"/>
    <property type="match status" value="1"/>
</dbReference>
<dbReference type="Pfam" id="PF18374">
    <property type="entry name" value="Enolase_like_N"/>
    <property type="match status" value="1"/>
</dbReference>
<organism evidence="6 7">
    <name type="scientific">Boudabousia marimammalium</name>
    <dbReference type="NCBI Taxonomy" id="156892"/>
    <lineage>
        <taxon>Bacteria</taxon>
        <taxon>Bacillati</taxon>
        <taxon>Actinomycetota</taxon>
        <taxon>Actinomycetes</taxon>
        <taxon>Actinomycetales</taxon>
        <taxon>Actinomycetaceae</taxon>
        <taxon>Boudabousia</taxon>
    </lineage>
</organism>
<dbReference type="GO" id="GO:0009234">
    <property type="term" value="P:menaquinone biosynthetic process"/>
    <property type="evidence" value="ECO:0007669"/>
    <property type="project" value="UniProtKB-UniRule"/>
</dbReference>
<evidence type="ECO:0000259" key="5">
    <source>
        <dbReference type="SMART" id="SM00922"/>
    </source>
</evidence>
<reference evidence="7" key="1">
    <citation type="submission" date="2016-11" db="EMBL/GenBank/DDBJ databases">
        <title>Actinomyces gypaetusis sp. nov. isolated from Gypaetus barbatus in Qinghai Tibet Plateau China.</title>
        <authorList>
            <person name="Meng X."/>
        </authorList>
    </citation>
    <scope>NUCLEOTIDE SEQUENCE [LARGE SCALE GENOMIC DNA]</scope>
    <source>
        <strain evidence="7">DSM 15383</strain>
    </source>
</reference>
<keyword evidence="4" id="KW-0474">Menaquinone biosynthesis</keyword>
<feature type="active site" description="Proton acceptor" evidence="4">
    <location>
        <position position="227"/>
    </location>
</feature>
<protein>
    <recommendedName>
        <fullName evidence="4">o-succinylbenzoate synthase</fullName>
        <shortName evidence="4">OSB synthase</shortName>
        <shortName evidence="4">OSBS</shortName>
        <ecNumber evidence="4">4.2.1.113</ecNumber>
    </recommendedName>
    <alternativeName>
        <fullName evidence="4">4-(2'-carboxyphenyl)-4-oxybutyric acid synthase</fullName>
    </alternativeName>
    <alternativeName>
        <fullName evidence="4">o-succinylbenzoic acid synthase</fullName>
    </alternativeName>
</protein>
<feature type="binding site" evidence="4">
    <location>
        <position position="180"/>
    </location>
    <ligand>
        <name>Mg(2+)</name>
        <dbReference type="ChEBI" id="CHEBI:18420"/>
    </ligand>
</feature>
<dbReference type="EC" id="4.2.1.113" evidence="4"/>
<dbReference type="EMBL" id="MPDM01000005">
    <property type="protein sequence ID" value="OKL48711.1"/>
    <property type="molecule type" value="Genomic_DNA"/>
</dbReference>
<proteinExistence type="inferred from homology"/>
<dbReference type="PANTHER" id="PTHR48073:SF2">
    <property type="entry name" value="O-SUCCINYLBENZOATE SYNTHASE"/>
    <property type="match status" value="1"/>
</dbReference>
<evidence type="ECO:0000256" key="3">
    <source>
        <dbReference type="ARBA" id="ARBA00023239"/>
    </source>
</evidence>
<dbReference type="Proteomes" id="UP000186465">
    <property type="component" value="Unassembled WGS sequence"/>
</dbReference>
<accession>A0A1Q5PMD6</accession>
<dbReference type="CDD" id="cd03320">
    <property type="entry name" value="OSBS"/>
    <property type="match status" value="1"/>
</dbReference>
<dbReference type="HAMAP" id="MF_00470">
    <property type="entry name" value="MenC_1"/>
    <property type="match status" value="1"/>
</dbReference>
<evidence type="ECO:0000313" key="6">
    <source>
        <dbReference type="EMBL" id="OKL48711.1"/>
    </source>
</evidence>
<dbReference type="AlphaFoldDB" id="A0A1Q5PMD6"/>
<name>A0A1Q5PMD6_9ACTO</name>
<dbReference type="Pfam" id="PF13378">
    <property type="entry name" value="MR_MLE_C"/>
    <property type="match status" value="1"/>
</dbReference>
<feature type="binding site" evidence="4">
    <location>
        <position position="152"/>
    </location>
    <ligand>
        <name>Mg(2+)</name>
        <dbReference type="ChEBI" id="CHEBI:18420"/>
    </ligand>
</feature>
<dbReference type="PANTHER" id="PTHR48073">
    <property type="entry name" value="O-SUCCINYLBENZOATE SYNTHASE-RELATED"/>
    <property type="match status" value="1"/>
</dbReference>
<keyword evidence="1 4" id="KW-0479">Metal-binding</keyword>
<keyword evidence="3 4" id="KW-0456">Lyase</keyword>
<dbReference type="SFLD" id="SFLDS00001">
    <property type="entry name" value="Enolase"/>
    <property type="match status" value="1"/>
</dbReference>
<comment type="pathway">
    <text evidence="4">Quinol/quinone metabolism; menaquinone biosynthesis.</text>
</comment>
<dbReference type="STRING" id="156892.BM477_05815"/>
<dbReference type="SMART" id="SM00922">
    <property type="entry name" value="MR_MLE"/>
    <property type="match status" value="1"/>
</dbReference>
<feature type="active site" description="Proton donor" evidence="4">
    <location>
        <position position="121"/>
    </location>
</feature>
<evidence type="ECO:0000313" key="7">
    <source>
        <dbReference type="Proteomes" id="UP000186465"/>
    </source>
</evidence>
<comment type="function">
    <text evidence="4">Converts 2-succinyl-6-hydroxy-2,4-cyclohexadiene-1-carboxylate (SHCHC) to 2-succinylbenzoate (OSB).</text>
</comment>
<comment type="pathway">
    <text evidence="4">Quinol/quinone metabolism; 1,4-dihydroxy-2-naphthoate biosynthesis; 1,4-dihydroxy-2-naphthoate from chorismate: step 4/7.</text>
</comment>
<dbReference type="Gene3D" id="3.20.20.120">
    <property type="entry name" value="Enolase-like C-terminal domain"/>
    <property type="match status" value="1"/>
</dbReference>
<dbReference type="InterPro" id="IPR010196">
    <property type="entry name" value="OSB_synthase_MenC1"/>
</dbReference>
<comment type="cofactor">
    <cofactor evidence="4">
        <name>a divalent metal cation</name>
        <dbReference type="ChEBI" id="CHEBI:60240"/>
    </cofactor>
</comment>
<dbReference type="GO" id="GO:0000287">
    <property type="term" value="F:magnesium ion binding"/>
    <property type="evidence" value="ECO:0007669"/>
    <property type="project" value="UniProtKB-UniRule"/>
</dbReference>